<keyword evidence="2" id="KW-0489">Methyltransferase</keyword>
<dbReference type="EMBL" id="NCKU01003194">
    <property type="protein sequence ID" value="RWS07987.1"/>
    <property type="molecule type" value="Genomic_DNA"/>
</dbReference>
<dbReference type="Pfam" id="PF08241">
    <property type="entry name" value="Methyltransf_11"/>
    <property type="match status" value="1"/>
</dbReference>
<dbReference type="SUPFAM" id="SSF53335">
    <property type="entry name" value="S-adenosyl-L-methionine-dependent methyltransferases"/>
    <property type="match status" value="1"/>
</dbReference>
<reference evidence="2 3" key="1">
    <citation type="journal article" date="2018" name="Gigascience">
        <title>Genomes of trombidid mites reveal novel predicted allergens and laterally-transferred genes associated with secondary metabolism.</title>
        <authorList>
            <person name="Dong X."/>
            <person name="Chaisiri K."/>
            <person name="Xia D."/>
            <person name="Armstrong S.D."/>
            <person name="Fang Y."/>
            <person name="Donnelly M.J."/>
            <person name="Kadowaki T."/>
            <person name="McGarry J.W."/>
            <person name="Darby A.C."/>
            <person name="Makepeace B.L."/>
        </authorList>
    </citation>
    <scope>NUCLEOTIDE SEQUENCE [LARGE SCALE GENOMIC DNA]</scope>
    <source>
        <strain evidence="2">UoL-WK</strain>
    </source>
</reference>
<organism evidence="2 3">
    <name type="scientific">Dinothrombium tinctorium</name>
    <dbReference type="NCBI Taxonomy" id="1965070"/>
    <lineage>
        <taxon>Eukaryota</taxon>
        <taxon>Metazoa</taxon>
        <taxon>Ecdysozoa</taxon>
        <taxon>Arthropoda</taxon>
        <taxon>Chelicerata</taxon>
        <taxon>Arachnida</taxon>
        <taxon>Acari</taxon>
        <taxon>Acariformes</taxon>
        <taxon>Trombidiformes</taxon>
        <taxon>Prostigmata</taxon>
        <taxon>Anystina</taxon>
        <taxon>Parasitengona</taxon>
        <taxon>Trombidioidea</taxon>
        <taxon>Trombidiidae</taxon>
        <taxon>Dinothrombium</taxon>
    </lineage>
</organism>
<dbReference type="PANTHER" id="PTHR45036:SF1">
    <property type="entry name" value="METHYLTRANSFERASE LIKE 7A"/>
    <property type="match status" value="1"/>
</dbReference>
<dbReference type="GO" id="GO:0008757">
    <property type="term" value="F:S-adenosylmethionine-dependent methyltransferase activity"/>
    <property type="evidence" value="ECO:0007669"/>
    <property type="project" value="InterPro"/>
</dbReference>
<dbReference type="InterPro" id="IPR013216">
    <property type="entry name" value="Methyltransf_11"/>
</dbReference>
<evidence type="ECO:0000313" key="2">
    <source>
        <dbReference type="EMBL" id="RWS07987.1"/>
    </source>
</evidence>
<proteinExistence type="predicted"/>
<dbReference type="PANTHER" id="PTHR45036">
    <property type="entry name" value="METHYLTRANSFERASE LIKE 7B"/>
    <property type="match status" value="1"/>
</dbReference>
<dbReference type="AlphaFoldDB" id="A0A3S3S1T1"/>
<name>A0A3S3S1T1_9ACAR</name>
<dbReference type="Gene3D" id="3.40.50.150">
    <property type="entry name" value="Vaccinia Virus protein VP39"/>
    <property type="match status" value="1"/>
</dbReference>
<dbReference type="Proteomes" id="UP000285301">
    <property type="component" value="Unassembled WGS sequence"/>
</dbReference>
<dbReference type="InterPro" id="IPR052356">
    <property type="entry name" value="Thiol_S-MT"/>
</dbReference>
<evidence type="ECO:0000313" key="3">
    <source>
        <dbReference type="Proteomes" id="UP000285301"/>
    </source>
</evidence>
<feature type="domain" description="Methyltransferase type 11" evidence="1">
    <location>
        <begin position="46"/>
        <end position="142"/>
    </location>
</feature>
<protein>
    <submittedName>
        <fullName evidence="2">Methyltransferase-like protein 7A</fullName>
    </submittedName>
</protein>
<keyword evidence="3" id="KW-1185">Reference proteome</keyword>
<dbReference type="OrthoDB" id="6423379at2759"/>
<dbReference type="CDD" id="cd02440">
    <property type="entry name" value="AdoMet_MTases"/>
    <property type="match status" value="1"/>
</dbReference>
<comment type="caution">
    <text evidence="2">The sequence shown here is derived from an EMBL/GenBank/DDBJ whole genome shotgun (WGS) entry which is preliminary data.</text>
</comment>
<evidence type="ECO:0000259" key="1">
    <source>
        <dbReference type="Pfam" id="PF08241"/>
    </source>
</evidence>
<dbReference type="GO" id="GO:0032259">
    <property type="term" value="P:methylation"/>
    <property type="evidence" value="ECO:0007669"/>
    <property type="project" value="UniProtKB-KW"/>
</dbReference>
<dbReference type="STRING" id="1965070.A0A3S3S1T1"/>
<accession>A0A3S3S1T1</accession>
<dbReference type="InterPro" id="IPR029063">
    <property type="entry name" value="SAM-dependent_MTases_sf"/>
</dbReference>
<sequence>MYKNLCSRDADEWQFLENKRRNLLSDLKNLKSKDPELQKANSIRVLEFGVGPGVNLYCYPPNTRLIAVDINKFFEDIFMNNLKKYENITLEKFLITSARDLREIPSNSIDAVVCTYTFSSVDDQLEVAKEIKRVLAKGGKWYFYEMVGYQNRYYRLLQEALRPIWRIWFNNWRLGYNIRPILEKAGFTDITLDYFELKEVHFLAAPNVCGTAMKPE</sequence>
<keyword evidence="2" id="KW-0808">Transferase</keyword>
<gene>
    <name evidence="2" type="ORF">B4U79_05205</name>
</gene>